<dbReference type="EMBL" id="JABFMT010000005">
    <property type="protein sequence ID" value="NUU01353.1"/>
    <property type="molecule type" value="Genomic_DNA"/>
</dbReference>
<dbReference type="InterPro" id="IPR011576">
    <property type="entry name" value="Pyridox_Oxase_N"/>
</dbReference>
<comment type="caution">
    <text evidence="3">The sequence shown here is derived from an EMBL/GenBank/DDBJ whole genome shotgun (WGS) entry which is preliminary data.</text>
</comment>
<dbReference type="RefSeq" id="WP_079214937.1">
    <property type="nucleotide sequence ID" value="NZ_CP018845.1"/>
</dbReference>
<gene>
    <name evidence="3" type="ORF">CEJ42_00670</name>
    <name evidence="2" type="ORF">HNO84_07070</name>
</gene>
<reference evidence="3 4" key="1">
    <citation type="submission" date="2017-06" db="EMBL/GenBank/DDBJ databases">
        <title>Herbaspirillum phytohormonus sp. nov., isolated from the root nodule of Robinia pseudoacacia in lead-zinc mine.</title>
        <authorList>
            <person name="Fan M."/>
            <person name="Lin Y."/>
        </authorList>
    </citation>
    <scope>NUCLEOTIDE SEQUENCE [LARGE SCALE GENOMIC DNA]</scope>
    <source>
        <strain evidence="3 4">HZ10</strain>
    </source>
</reference>
<organism evidence="3 4">
    <name type="scientific">Herbaspirillum robiniae</name>
    <dbReference type="NCBI Taxonomy" id="2014887"/>
    <lineage>
        <taxon>Bacteria</taxon>
        <taxon>Pseudomonadati</taxon>
        <taxon>Pseudomonadota</taxon>
        <taxon>Betaproteobacteria</taxon>
        <taxon>Burkholderiales</taxon>
        <taxon>Oxalobacteraceae</taxon>
        <taxon>Herbaspirillum</taxon>
    </lineage>
</organism>
<reference evidence="2 5" key="2">
    <citation type="journal article" date="2020" name="Front. Plant Sci.">
        <title>Isolation of Rhizosphere Bacteria That Improve Quality and Water Stress Tolerance in Greenhouse Ornamentals.</title>
        <authorList>
            <person name="Nordstedt N.P."/>
            <person name="Jones M.L."/>
        </authorList>
    </citation>
    <scope>NUCLEOTIDE SEQUENCE [LARGE SCALE GENOMIC DNA]</scope>
    <source>
        <strain evidence="2 5">C6C2</strain>
    </source>
</reference>
<evidence type="ECO:0000313" key="2">
    <source>
        <dbReference type="EMBL" id="NUU01353.1"/>
    </source>
</evidence>
<evidence type="ECO:0000313" key="5">
    <source>
        <dbReference type="Proteomes" id="UP000536746"/>
    </source>
</evidence>
<dbReference type="AlphaFoldDB" id="A0A246WUF9"/>
<dbReference type="PANTHER" id="PTHR42815:SF2">
    <property type="entry name" value="FAD-BINDING, PUTATIVE (AFU_ORTHOLOGUE AFUA_6G07600)-RELATED"/>
    <property type="match status" value="1"/>
</dbReference>
<dbReference type="SUPFAM" id="SSF50475">
    <property type="entry name" value="FMN-binding split barrel"/>
    <property type="match status" value="1"/>
</dbReference>
<dbReference type="OrthoDB" id="9796486at2"/>
<dbReference type="InterPro" id="IPR012349">
    <property type="entry name" value="Split_barrel_FMN-bd"/>
</dbReference>
<dbReference type="EMBL" id="NJGU01000001">
    <property type="protein sequence ID" value="OWY30628.1"/>
    <property type="molecule type" value="Genomic_DNA"/>
</dbReference>
<dbReference type="Pfam" id="PF01243">
    <property type="entry name" value="PNPOx_N"/>
    <property type="match status" value="1"/>
</dbReference>
<dbReference type="InterPro" id="IPR024029">
    <property type="entry name" value="Pyridox_Oxase_FMN-dep"/>
</dbReference>
<dbReference type="Proteomes" id="UP000197596">
    <property type="component" value="Unassembled WGS sequence"/>
</dbReference>
<feature type="domain" description="Pyridoxamine 5'-phosphate oxidase N-terminal" evidence="1">
    <location>
        <begin position="31"/>
        <end position="150"/>
    </location>
</feature>
<evidence type="ECO:0000313" key="4">
    <source>
        <dbReference type="Proteomes" id="UP000197596"/>
    </source>
</evidence>
<protein>
    <submittedName>
        <fullName evidence="2 3">Pyridoxamine 5'-phosphate oxidase</fullName>
    </submittedName>
</protein>
<evidence type="ECO:0000259" key="1">
    <source>
        <dbReference type="Pfam" id="PF01243"/>
    </source>
</evidence>
<evidence type="ECO:0000313" key="3">
    <source>
        <dbReference type="EMBL" id="OWY30628.1"/>
    </source>
</evidence>
<dbReference type="Proteomes" id="UP000536746">
    <property type="component" value="Unassembled WGS sequence"/>
</dbReference>
<dbReference type="NCBIfam" id="TIGR04025">
    <property type="entry name" value="PPOX_FMN_DR2398"/>
    <property type="match status" value="1"/>
</dbReference>
<proteinExistence type="predicted"/>
<accession>A0A246WUF9</accession>
<name>A0A246WUF9_9BURK</name>
<sequence>MSHDITTLEQLEALYGQPTERALRKEIDHLNEDYQAFVRASPFVVLASAGAQGLDCSPKGDPAGFVQILDQRTLAVPDRPGNNRVDNLRNIIGDPRVSLLFIIPGVGETLRVNGRAVISADPALLARFETRGKLPRSVIVVTVEAAYFHCSKSIVRSALWDPAAQVERASLPTPGAMHHRLSGGSFDGEAYDRELPQRTQATLY</sequence>
<dbReference type="PANTHER" id="PTHR42815">
    <property type="entry name" value="FAD-BINDING, PUTATIVE (AFU_ORTHOLOGUE AFUA_6G07600)-RELATED"/>
    <property type="match status" value="1"/>
</dbReference>
<dbReference type="Gene3D" id="2.30.110.10">
    <property type="entry name" value="Electron Transport, Fmn-binding Protein, Chain A"/>
    <property type="match status" value="1"/>
</dbReference>
<keyword evidence="5" id="KW-1185">Reference proteome</keyword>